<dbReference type="Proteomes" id="UP000235114">
    <property type="component" value="Unassembled WGS sequence"/>
</dbReference>
<evidence type="ECO:0000256" key="2">
    <source>
        <dbReference type="SAM" id="SignalP"/>
    </source>
</evidence>
<dbReference type="RefSeq" id="WP_101579002.1">
    <property type="nucleotide sequence ID" value="NZ_PGVA01000057.1"/>
</dbReference>
<evidence type="ECO:0000313" key="5">
    <source>
        <dbReference type="Proteomes" id="UP000234951"/>
    </source>
</evidence>
<keyword evidence="2" id="KW-0732">Signal</keyword>
<keyword evidence="6" id="KW-1185">Reference proteome</keyword>
<dbReference type="InterPro" id="IPR019076">
    <property type="entry name" value="Spore_lipoprot_YhcN/YlaJ-like"/>
</dbReference>
<reference evidence="3 5" key="1">
    <citation type="submission" date="2017-11" db="EMBL/GenBank/DDBJ databases">
        <title>Comparitive Functional Genomics of Dry Heat Resistant strains isolated from the Viking Spacecraft.</title>
        <authorList>
            <person name="Seuylemezian A."/>
            <person name="Cooper K."/>
            <person name="Vaishampayan P."/>
        </authorList>
    </citation>
    <scope>NUCLEOTIDE SEQUENCE [LARGE SCALE GENOMIC DNA]</scope>
    <source>
        <strain evidence="3 5">M4.6</strain>
    </source>
</reference>
<comment type="caution">
    <text evidence="3">The sequence shown here is derived from an EMBL/GenBank/DDBJ whole genome shotgun (WGS) entry which is preliminary data.</text>
</comment>
<reference evidence="4 6" key="2">
    <citation type="submission" date="2017-12" db="EMBL/GenBank/DDBJ databases">
        <title>Comparative Functional Genomics of Dry Heat Resistant strains isolated from the Viking Spacecraft.</title>
        <authorList>
            <person name="Seuylemezian A."/>
            <person name="Cooper K."/>
            <person name="Vaishampayan P."/>
        </authorList>
    </citation>
    <scope>NUCLEOTIDE SEQUENCE [LARGE SCALE GENOMIC DNA]</scope>
    <source>
        <strain evidence="4 6">ATCC 29669</strain>
    </source>
</reference>
<dbReference type="EMBL" id="PGVD01000020">
    <property type="protein sequence ID" value="PLR98702.1"/>
    <property type="molecule type" value="Genomic_DNA"/>
</dbReference>
<dbReference type="AlphaFoldDB" id="A0A2N5GHC6"/>
<dbReference type="PROSITE" id="PS51257">
    <property type="entry name" value="PROKAR_LIPOPROTEIN"/>
    <property type="match status" value="1"/>
</dbReference>
<evidence type="ECO:0000313" key="4">
    <source>
        <dbReference type="EMBL" id="PLR98702.1"/>
    </source>
</evidence>
<feature type="region of interest" description="Disordered" evidence="1">
    <location>
        <begin position="101"/>
        <end position="192"/>
    </location>
</feature>
<evidence type="ECO:0000313" key="3">
    <source>
        <dbReference type="EMBL" id="PLR80156.1"/>
    </source>
</evidence>
<feature type="compositionally biased region" description="Gly residues" evidence="1">
    <location>
        <begin position="164"/>
        <end position="174"/>
    </location>
</feature>
<evidence type="ECO:0000256" key="1">
    <source>
        <dbReference type="SAM" id="MobiDB-lite"/>
    </source>
</evidence>
<dbReference type="OrthoDB" id="1707228at2"/>
<accession>A0A2N5GHC6</accession>
<protein>
    <recommendedName>
        <fullName evidence="7">Sporulation protein</fullName>
    </recommendedName>
</protein>
<name>A0A2N5GHC6_9BACI</name>
<feature type="compositionally biased region" description="Polar residues" evidence="1">
    <location>
        <begin position="177"/>
        <end position="188"/>
    </location>
</feature>
<feature type="region of interest" description="Disordered" evidence="1">
    <location>
        <begin position="33"/>
        <end position="61"/>
    </location>
</feature>
<feature type="compositionally biased region" description="Low complexity" evidence="1">
    <location>
        <begin position="33"/>
        <end position="53"/>
    </location>
</feature>
<evidence type="ECO:0008006" key="7">
    <source>
        <dbReference type="Google" id="ProtNLM"/>
    </source>
</evidence>
<sequence length="256" mass="26814">MRKGWILFVSALFLFGLTGCGIGDNAGDNANNDAEPIRVGNNNDNNGNNNNNDNNERVRVSDRASRNIERMKEVDQAQVFLVNNNAYVAVRLADDANNGGGAGGNNGEAGNNNGGENGNNAANGTEDGVIQDTRGGTANNLAENGAIDGNGDAGNNGNDQGNNQGIGQGDGQGTGNEASNNVNIQQDNYGPVDSPLDQKIADQVRAADRNVHRVYLSTNPDFYDTLTGYADDIEGGGNDAGLFEDFNNTVRGLFDD</sequence>
<proteinExistence type="predicted"/>
<feature type="compositionally biased region" description="Low complexity" evidence="1">
    <location>
        <begin position="144"/>
        <end position="163"/>
    </location>
</feature>
<feature type="signal peptide" evidence="2">
    <location>
        <begin position="1"/>
        <end position="26"/>
    </location>
</feature>
<dbReference type="EMBL" id="PGVA01000057">
    <property type="protein sequence ID" value="PLR80156.1"/>
    <property type="molecule type" value="Genomic_DNA"/>
</dbReference>
<gene>
    <name evidence="3" type="ORF">CU635_19290</name>
    <name evidence="4" type="ORF">CVD25_07245</name>
</gene>
<dbReference type="Proteomes" id="UP000234951">
    <property type="component" value="Unassembled WGS sequence"/>
</dbReference>
<evidence type="ECO:0000313" key="6">
    <source>
        <dbReference type="Proteomes" id="UP000235114"/>
    </source>
</evidence>
<feature type="chain" id="PRO_5014730167" description="Sporulation protein" evidence="2">
    <location>
        <begin position="27"/>
        <end position="256"/>
    </location>
</feature>
<organism evidence="3 5">
    <name type="scientific">Bacillus canaveralius</name>
    <dbReference type="NCBI Taxonomy" id="1403243"/>
    <lineage>
        <taxon>Bacteria</taxon>
        <taxon>Bacillati</taxon>
        <taxon>Bacillota</taxon>
        <taxon>Bacilli</taxon>
        <taxon>Bacillales</taxon>
        <taxon>Bacillaceae</taxon>
        <taxon>Bacillus</taxon>
    </lineage>
</organism>
<dbReference type="Pfam" id="PF09580">
    <property type="entry name" value="Spore_YhcN_YlaJ"/>
    <property type="match status" value="2"/>
</dbReference>
<feature type="compositionally biased region" description="Gly residues" evidence="1">
    <location>
        <begin position="101"/>
        <end position="117"/>
    </location>
</feature>